<keyword evidence="1" id="KW-1133">Transmembrane helix</keyword>
<reference evidence="2 3" key="1">
    <citation type="submission" date="2018-05" db="EMBL/GenBank/DDBJ databases">
        <title>A metagenomic window into the 2 km-deep terrestrial subsurface aquifer revealed taxonomically and functionally diverse microbial community comprising novel uncultured bacterial lineages.</title>
        <authorList>
            <person name="Kadnikov V.V."/>
            <person name="Mardanov A.V."/>
            <person name="Beletsky A.V."/>
            <person name="Banks D."/>
            <person name="Pimenov N.V."/>
            <person name="Frank Y.A."/>
            <person name="Karnachuk O.V."/>
            <person name="Ravin N.V."/>
        </authorList>
    </citation>
    <scope>NUCLEOTIDE SEQUENCE [LARGE SCALE GENOMIC DNA]</scope>
    <source>
        <strain evidence="2">BY5</strain>
    </source>
</reference>
<evidence type="ECO:0008006" key="4">
    <source>
        <dbReference type="Google" id="ProtNLM"/>
    </source>
</evidence>
<keyword evidence="1" id="KW-0812">Transmembrane</keyword>
<gene>
    <name evidence="2" type="ORF">OZSIB_0936</name>
</gene>
<proteinExistence type="predicted"/>
<feature type="transmembrane region" description="Helical" evidence="1">
    <location>
        <begin position="6"/>
        <end position="32"/>
    </location>
</feature>
<name>A0A367ZWT1_9BACT</name>
<dbReference type="Proteomes" id="UP000252355">
    <property type="component" value="Unassembled WGS sequence"/>
</dbReference>
<protein>
    <recommendedName>
        <fullName evidence="4">Prepilin-type N-terminal cleavage/methylation domain-containing protein</fullName>
    </recommendedName>
</protein>
<dbReference type="EMBL" id="QOQW01000001">
    <property type="protein sequence ID" value="RCK81802.1"/>
    <property type="molecule type" value="Genomic_DNA"/>
</dbReference>
<organism evidence="2 3">
    <name type="scientific">Candidatus Ozemobacter sibiricus</name>
    <dbReference type="NCBI Taxonomy" id="2268124"/>
    <lineage>
        <taxon>Bacteria</taxon>
        <taxon>Candidatus Ozemobacteria</taxon>
        <taxon>Candidatus Ozemobacterales</taxon>
        <taxon>Candidatus Ozemobacteraceae</taxon>
        <taxon>Candidatus Ozemobacter</taxon>
    </lineage>
</organism>
<evidence type="ECO:0000256" key="1">
    <source>
        <dbReference type="SAM" id="Phobius"/>
    </source>
</evidence>
<evidence type="ECO:0000313" key="3">
    <source>
        <dbReference type="Proteomes" id="UP000252355"/>
    </source>
</evidence>
<keyword evidence="1" id="KW-0472">Membrane</keyword>
<comment type="caution">
    <text evidence="2">The sequence shown here is derived from an EMBL/GenBank/DDBJ whole genome shotgun (WGS) entry which is preliminary data.</text>
</comment>
<accession>A0A367ZWT1</accession>
<dbReference type="AlphaFoldDB" id="A0A367ZWT1"/>
<evidence type="ECO:0000313" key="2">
    <source>
        <dbReference type="EMBL" id="RCK81802.1"/>
    </source>
</evidence>
<sequence>MTRPAIGMSFIEVMIACLILALAIIPIADFLGFVTRGTKEDKCETEAMQFACDLMDFILMKMPYDPGALNGSSSTLIRGSTDIRYFIEATPIPWNPVKSYDIKYHDPCGGGAEQHDLNADIFPIDERLETLDKEMVDQAGIPNPSANDFDLCDFKLVVEWKPTGVADENEFKRRPIVLYSRKARL</sequence>